<comment type="caution">
    <text evidence="4">The sequence shown here is derived from an EMBL/GenBank/DDBJ whole genome shotgun (WGS) entry which is preliminary data.</text>
</comment>
<keyword evidence="2 4" id="KW-0378">Hydrolase</keyword>
<dbReference type="PANTHER" id="PTHR11487:SF0">
    <property type="entry name" value="S-ACYL FATTY ACID SYNTHASE THIOESTERASE, MEDIUM CHAIN"/>
    <property type="match status" value="1"/>
</dbReference>
<comment type="similarity">
    <text evidence="1">Belongs to the thioesterase family.</text>
</comment>
<name>A0A964URG7_9ACTN</name>
<dbReference type="GO" id="GO:0008610">
    <property type="term" value="P:lipid biosynthetic process"/>
    <property type="evidence" value="ECO:0007669"/>
    <property type="project" value="TreeGrafter"/>
</dbReference>
<evidence type="ECO:0000259" key="3">
    <source>
        <dbReference type="SMART" id="SM00824"/>
    </source>
</evidence>
<gene>
    <name evidence="4" type="ORF">GUY60_02850</name>
</gene>
<sequence length="263" mass="28234">MLTAGVDVDNDWFRRFGQDPGSGPKLYCFPHAGGAASSYLALSRALSGELDVLAVQYPGRQDRRREPPVASLARLARLVAEELLAEQREQPGRPYALFGHSMGAAVAYETARLLAEREAPGPLRLFLSGRRAPAEHPDPHDQLRGDGELISAIRRLGGTGARVLDEPEILEMVLPALRADYGALATYTWRPGPPLTTPFTVLVGDADPIVSVEDAAAWQEHTGAGADLRTFPGGHFYLDSHTAQVAQLVTAALRGAALEPSRG</sequence>
<evidence type="ECO:0000313" key="5">
    <source>
        <dbReference type="Proteomes" id="UP000598297"/>
    </source>
</evidence>
<dbReference type="OrthoDB" id="8480037at2"/>
<dbReference type="InterPro" id="IPR012223">
    <property type="entry name" value="TEII"/>
</dbReference>
<reference evidence="4" key="1">
    <citation type="submission" date="2020-01" db="EMBL/GenBank/DDBJ databases">
        <title>Whole-genome analyses of novel actinobacteria.</title>
        <authorList>
            <person name="Sahin N."/>
        </authorList>
    </citation>
    <scope>NUCLEOTIDE SEQUENCE</scope>
    <source>
        <strain evidence="4">YC537</strain>
    </source>
</reference>
<dbReference type="Pfam" id="PF00975">
    <property type="entry name" value="Thioesterase"/>
    <property type="match status" value="1"/>
</dbReference>
<evidence type="ECO:0000256" key="2">
    <source>
        <dbReference type="ARBA" id="ARBA00022801"/>
    </source>
</evidence>
<dbReference type="EMBL" id="JAAAHS010000010">
    <property type="protein sequence ID" value="NBE50385.1"/>
    <property type="molecule type" value="Genomic_DNA"/>
</dbReference>
<proteinExistence type="inferred from homology"/>
<protein>
    <submittedName>
        <fullName evidence="4">Alpha/beta fold hydrolase</fullName>
    </submittedName>
</protein>
<dbReference type="InterPro" id="IPR029058">
    <property type="entry name" value="AB_hydrolase_fold"/>
</dbReference>
<evidence type="ECO:0000256" key="1">
    <source>
        <dbReference type="ARBA" id="ARBA00007169"/>
    </source>
</evidence>
<accession>A0A964URG7</accession>
<dbReference type="Gene3D" id="3.40.50.1820">
    <property type="entry name" value="alpha/beta hydrolase"/>
    <property type="match status" value="1"/>
</dbReference>
<dbReference type="GO" id="GO:0016787">
    <property type="term" value="F:hydrolase activity"/>
    <property type="evidence" value="ECO:0007669"/>
    <property type="project" value="UniProtKB-KW"/>
</dbReference>
<dbReference type="SMART" id="SM00824">
    <property type="entry name" value="PKS_TE"/>
    <property type="match status" value="1"/>
</dbReference>
<keyword evidence="5" id="KW-1185">Reference proteome</keyword>
<dbReference type="InterPro" id="IPR020802">
    <property type="entry name" value="TesA-like"/>
</dbReference>
<dbReference type="InterPro" id="IPR001031">
    <property type="entry name" value="Thioesterase"/>
</dbReference>
<dbReference type="SUPFAM" id="SSF53474">
    <property type="entry name" value="alpha/beta-Hydrolases"/>
    <property type="match status" value="1"/>
</dbReference>
<organism evidence="4 5">
    <name type="scientific">Streptomyces boluensis</name>
    <dbReference type="NCBI Taxonomy" id="1775135"/>
    <lineage>
        <taxon>Bacteria</taxon>
        <taxon>Bacillati</taxon>
        <taxon>Actinomycetota</taxon>
        <taxon>Actinomycetes</taxon>
        <taxon>Kitasatosporales</taxon>
        <taxon>Streptomycetaceae</taxon>
        <taxon>Streptomyces</taxon>
    </lineage>
</organism>
<dbReference type="Proteomes" id="UP000598297">
    <property type="component" value="Unassembled WGS sequence"/>
</dbReference>
<dbReference type="PANTHER" id="PTHR11487">
    <property type="entry name" value="THIOESTERASE"/>
    <property type="match status" value="1"/>
</dbReference>
<feature type="domain" description="Thioesterase TesA-like" evidence="3">
    <location>
        <begin position="27"/>
        <end position="253"/>
    </location>
</feature>
<evidence type="ECO:0000313" key="4">
    <source>
        <dbReference type="EMBL" id="NBE50385.1"/>
    </source>
</evidence>
<dbReference type="AlphaFoldDB" id="A0A964URG7"/>